<reference evidence="3" key="2">
    <citation type="submission" date="2015-01" db="EMBL/GenBank/DDBJ databases">
        <title>Evolutionary Origins and Diversification of the Mycorrhizal Mutualists.</title>
        <authorList>
            <consortium name="DOE Joint Genome Institute"/>
            <consortium name="Mycorrhizal Genomics Consortium"/>
            <person name="Kohler A."/>
            <person name="Kuo A."/>
            <person name="Nagy L.G."/>
            <person name="Floudas D."/>
            <person name="Copeland A."/>
            <person name="Barry K.W."/>
            <person name="Cichocki N."/>
            <person name="Veneault-Fourrey C."/>
            <person name="LaButti K."/>
            <person name="Lindquist E.A."/>
            <person name="Lipzen A."/>
            <person name="Lundell T."/>
            <person name="Morin E."/>
            <person name="Murat C."/>
            <person name="Riley R."/>
            <person name="Ohm R."/>
            <person name="Sun H."/>
            <person name="Tunlid A."/>
            <person name="Henrissat B."/>
            <person name="Grigoriev I.V."/>
            <person name="Hibbett D.S."/>
            <person name="Martin F."/>
        </authorList>
    </citation>
    <scope>NUCLEOTIDE SEQUENCE [LARGE SCALE GENOMIC DNA]</scope>
    <source>
        <strain evidence="3">h7</strain>
    </source>
</reference>
<dbReference type="SUPFAM" id="SSF56112">
    <property type="entry name" value="Protein kinase-like (PK-like)"/>
    <property type="match status" value="1"/>
</dbReference>
<dbReference type="EMBL" id="KN831786">
    <property type="protein sequence ID" value="KIM39273.1"/>
    <property type="molecule type" value="Genomic_DNA"/>
</dbReference>
<evidence type="ECO:0000313" key="3">
    <source>
        <dbReference type="Proteomes" id="UP000053424"/>
    </source>
</evidence>
<reference evidence="2 3" key="1">
    <citation type="submission" date="2014-04" db="EMBL/GenBank/DDBJ databases">
        <authorList>
            <consortium name="DOE Joint Genome Institute"/>
            <person name="Kuo A."/>
            <person name="Gay G."/>
            <person name="Dore J."/>
            <person name="Kohler A."/>
            <person name="Nagy L.G."/>
            <person name="Floudas D."/>
            <person name="Copeland A."/>
            <person name="Barry K.W."/>
            <person name="Cichocki N."/>
            <person name="Veneault-Fourrey C."/>
            <person name="LaButti K."/>
            <person name="Lindquist E.A."/>
            <person name="Lipzen A."/>
            <person name="Lundell T."/>
            <person name="Morin E."/>
            <person name="Murat C."/>
            <person name="Sun H."/>
            <person name="Tunlid A."/>
            <person name="Henrissat B."/>
            <person name="Grigoriev I.V."/>
            <person name="Hibbett D.S."/>
            <person name="Martin F."/>
            <person name="Nordberg H.P."/>
            <person name="Cantor M.N."/>
            <person name="Hua S.X."/>
        </authorList>
    </citation>
    <scope>NUCLEOTIDE SEQUENCE [LARGE SCALE GENOMIC DNA]</scope>
    <source>
        <strain evidence="3">h7</strain>
    </source>
</reference>
<dbReference type="Proteomes" id="UP000053424">
    <property type="component" value="Unassembled WGS sequence"/>
</dbReference>
<dbReference type="InterPro" id="IPR011009">
    <property type="entry name" value="Kinase-like_dom_sf"/>
</dbReference>
<dbReference type="PROSITE" id="PS50011">
    <property type="entry name" value="PROTEIN_KINASE_DOM"/>
    <property type="match status" value="1"/>
</dbReference>
<name>A0A0C2XNN3_HEBCY</name>
<dbReference type="GO" id="GO:0004672">
    <property type="term" value="F:protein kinase activity"/>
    <property type="evidence" value="ECO:0007669"/>
    <property type="project" value="InterPro"/>
</dbReference>
<keyword evidence="3" id="KW-1185">Reference proteome</keyword>
<organism evidence="2 3">
    <name type="scientific">Hebeloma cylindrosporum</name>
    <dbReference type="NCBI Taxonomy" id="76867"/>
    <lineage>
        <taxon>Eukaryota</taxon>
        <taxon>Fungi</taxon>
        <taxon>Dikarya</taxon>
        <taxon>Basidiomycota</taxon>
        <taxon>Agaricomycotina</taxon>
        <taxon>Agaricomycetes</taxon>
        <taxon>Agaricomycetidae</taxon>
        <taxon>Agaricales</taxon>
        <taxon>Agaricineae</taxon>
        <taxon>Hymenogastraceae</taxon>
        <taxon>Hebeloma</taxon>
    </lineage>
</organism>
<evidence type="ECO:0000313" key="2">
    <source>
        <dbReference type="EMBL" id="KIM39273.1"/>
    </source>
</evidence>
<gene>
    <name evidence="2" type="ORF">M413DRAFT_29447</name>
</gene>
<dbReference type="STRING" id="686832.A0A0C2XNN3"/>
<dbReference type="OrthoDB" id="5987198at2759"/>
<feature type="domain" description="Protein kinase" evidence="1">
    <location>
        <begin position="52"/>
        <end position="330"/>
    </location>
</feature>
<accession>A0A0C2XNN3</accession>
<proteinExistence type="predicted"/>
<evidence type="ECO:0000259" key="1">
    <source>
        <dbReference type="PROSITE" id="PS50011"/>
    </source>
</evidence>
<dbReference type="GO" id="GO:0005524">
    <property type="term" value="F:ATP binding"/>
    <property type="evidence" value="ECO:0007669"/>
    <property type="project" value="InterPro"/>
</dbReference>
<protein>
    <recommendedName>
        <fullName evidence="1">Protein kinase domain-containing protein</fullName>
    </recommendedName>
</protein>
<dbReference type="Gene3D" id="1.10.510.10">
    <property type="entry name" value="Transferase(Phosphotransferase) domain 1"/>
    <property type="match status" value="1"/>
</dbReference>
<dbReference type="InterPro" id="IPR000719">
    <property type="entry name" value="Prot_kinase_dom"/>
</dbReference>
<sequence>MSDEIHLPFEMHTPLEKIWVSLQPHLLSRGYRLRPRYDPEWVPSWTKIPGVYATECEDSLRNIGALLDAIRISDGTKVVMKQIDTSTNELPLAMKLSTPELRSDPRNNAVPVLDVILIPGNDELALMVMPFLIDFAVLPFRRVGEVVEMVEQFLNCLEFLHEHYITHMDFCWFNLMVDASRMVPRGCHFCRAFDRDGHTIGDFEWIDRWAVRPVKYYLIDFELSRELDPTGNHRFAGKWGQDRTVPEMSETVSADTFKVDVYQLGNVIKKLTDRYTGLKILKSLAKDMAHPDPLKRLTAEQAVKIFQCRKLKWTARTMEQRVWKRTTPFIDRFMVKYRNFNTII</sequence>
<dbReference type="HOGENOM" id="CLU_044121_2_1_1"/>
<dbReference type="AlphaFoldDB" id="A0A0C2XNN3"/>